<dbReference type="Proteomes" id="UP000813824">
    <property type="component" value="Unassembled WGS sequence"/>
</dbReference>
<dbReference type="EMBL" id="JAEVFJ010000023">
    <property type="protein sequence ID" value="KAH8096628.1"/>
    <property type="molecule type" value="Genomic_DNA"/>
</dbReference>
<proteinExistence type="predicted"/>
<comment type="caution">
    <text evidence="2">The sequence shown here is derived from an EMBL/GenBank/DDBJ whole genome shotgun (WGS) entry which is preliminary data.</text>
</comment>
<evidence type="ECO:0000256" key="1">
    <source>
        <dbReference type="SAM" id="MobiDB-lite"/>
    </source>
</evidence>
<evidence type="ECO:0000313" key="3">
    <source>
        <dbReference type="Proteomes" id="UP000813824"/>
    </source>
</evidence>
<gene>
    <name evidence="2" type="ORF">BXZ70DRAFT_327277</name>
</gene>
<accession>A0A8K0UK19</accession>
<protein>
    <submittedName>
        <fullName evidence="2">Uncharacterized protein</fullName>
    </submittedName>
</protein>
<sequence>MNDRNLHPNGKWFIAIHEVQSVYGLAEPLTLQAFVQSGLPKRTTVNSLVDVKQVGAARSWQLRTSSTHTVYPIPIPFSLRETPIERSRRLGLELVSIGNPDTRGPVDHARAIYGPYKNSPVRYPVQTSGITVTQSGGNEKKGGQWRGQRSVHPNEKGLINVEDIREVYGLRKPVPKHVVQLAGIVPRDDKITRAQARKVTKVLNQSRCSEKERELARMVKYDAV</sequence>
<dbReference type="OrthoDB" id="3270397at2759"/>
<dbReference type="AlphaFoldDB" id="A0A8K0UK19"/>
<feature type="region of interest" description="Disordered" evidence="1">
    <location>
        <begin position="131"/>
        <end position="151"/>
    </location>
</feature>
<keyword evidence="3" id="KW-1185">Reference proteome</keyword>
<organism evidence="2 3">
    <name type="scientific">Cristinia sonorae</name>
    <dbReference type="NCBI Taxonomy" id="1940300"/>
    <lineage>
        <taxon>Eukaryota</taxon>
        <taxon>Fungi</taxon>
        <taxon>Dikarya</taxon>
        <taxon>Basidiomycota</taxon>
        <taxon>Agaricomycotina</taxon>
        <taxon>Agaricomycetes</taxon>
        <taxon>Agaricomycetidae</taxon>
        <taxon>Agaricales</taxon>
        <taxon>Pleurotineae</taxon>
        <taxon>Stephanosporaceae</taxon>
        <taxon>Cristinia</taxon>
    </lineage>
</organism>
<reference evidence="2" key="1">
    <citation type="journal article" date="2021" name="New Phytol.">
        <title>Evolutionary innovations through gain and loss of genes in the ectomycorrhizal Boletales.</title>
        <authorList>
            <person name="Wu G."/>
            <person name="Miyauchi S."/>
            <person name="Morin E."/>
            <person name="Kuo A."/>
            <person name="Drula E."/>
            <person name="Varga T."/>
            <person name="Kohler A."/>
            <person name="Feng B."/>
            <person name="Cao Y."/>
            <person name="Lipzen A."/>
            <person name="Daum C."/>
            <person name="Hundley H."/>
            <person name="Pangilinan J."/>
            <person name="Johnson J."/>
            <person name="Barry K."/>
            <person name="LaButti K."/>
            <person name="Ng V."/>
            <person name="Ahrendt S."/>
            <person name="Min B."/>
            <person name="Choi I.G."/>
            <person name="Park H."/>
            <person name="Plett J.M."/>
            <person name="Magnuson J."/>
            <person name="Spatafora J.W."/>
            <person name="Nagy L.G."/>
            <person name="Henrissat B."/>
            <person name="Grigoriev I.V."/>
            <person name="Yang Z.L."/>
            <person name="Xu J."/>
            <person name="Martin F.M."/>
        </authorList>
    </citation>
    <scope>NUCLEOTIDE SEQUENCE</scope>
    <source>
        <strain evidence="2">KKN 215</strain>
    </source>
</reference>
<name>A0A8K0UK19_9AGAR</name>
<evidence type="ECO:0000313" key="2">
    <source>
        <dbReference type="EMBL" id="KAH8096628.1"/>
    </source>
</evidence>